<dbReference type="GO" id="GO:0043139">
    <property type="term" value="F:5'-3' DNA helicase activity"/>
    <property type="evidence" value="ECO:0007669"/>
    <property type="project" value="TreeGrafter"/>
</dbReference>
<dbReference type="eggNOG" id="COG1112">
    <property type="taxonomic scope" value="Bacteria"/>
</dbReference>
<comment type="similarity">
    <text evidence="1">Belongs to the DNA2/NAM7 helicase family.</text>
</comment>
<dbReference type="PANTHER" id="PTHR43788:SF8">
    <property type="entry name" value="DNA-BINDING PROTEIN SMUBP-2"/>
    <property type="match status" value="1"/>
</dbReference>
<evidence type="ECO:0000256" key="6">
    <source>
        <dbReference type="SAM" id="Coils"/>
    </source>
</evidence>
<dbReference type="Pfam" id="PF13086">
    <property type="entry name" value="AAA_11"/>
    <property type="match status" value="1"/>
</dbReference>
<feature type="coiled-coil region" evidence="6">
    <location>
        <begin position="509"/>
        <end position="560"/>
    </location>
</feature>
<accession>K6XDR4</accession>
<keyword evidence="2" id="KW-0547">Nucleotide-binding</keyword>
<proteinExistence type="inferred from homology"/>
<gene>
    <name evidence="9" type="ORF">KILIM_053_00200</name>
</gene>
<dbReference type="Gene3D" id="3.40.50.300">
    <property type="entry name" value="P-loop containing nucleotide triphosphate hydrolases"/>
    <property type="match status" value="3"/>
</dbReference>
<reference evidence="9 10" key="1">
    <citation type="submission" date="2012-08" db="EMBL/GenBank/DDBJ databases">
        <title>Whole genome shotgun sequence of Kineosphaera limosa NBRC 100340.</title>
        <authorList>
            <person name="Yoshida I."/>
            <person name="Isaki S."/>
            <person name="Hosoyama A."/>
            <person name="Tsuchikane K."/>
            <person name="Katsumata H."/>
            <person name="Ando Y."/>
            <person name="Ohji S."/>
            <person name="Hamada M."/>
            <person name="Tamura T."/>
            <person name="Yamazoe A."/>
            <person name="Yamazaki S."/>
            <person name="Fujita N."/>
        </authorList>
    </citation>
    <scope>NUCLEOTIDE SEQUENCE [LARGE SCALE GENOMIC DNA]</scope>
    <source>
        <strain evidence="9 10">NBRC 100340</strain>
    </source>
</reference>
<sequence length="1088" mass="118748">MSQGQSQARVIRAWRDMELFSPQTVKKANPGDGTAPSVDWRPGMPLPWEEGTYLQRRPLPPRHVWRHTVYVWIYDLTTMYDCLDHIYAAADAVYDERPLGQSAAACFAVDEHGHLDPESAVLSSAAWGLGRALRADRRSDRWFDEFTQATADYAQTISELVGLEATDPSERGRALTPELLMKIGGLTRAATGLPRKHTFRPIPGEIDGPGERDPLPVATIARIQSRAVDPDKDDDSSDFLNSFILDDLGRAADAVEAGNASPALMDYLAGAVGCEAAQRTDTVARPGLTYPEVRPAVLPYGRWPSKPAHSLATSQQLAVDLSLGDLDGGPALRSVNGPPGTGKTTLLRDVFAGLVVERARRLADLEHPRAAFTGEKRRWKVGEFIKVVHVLRPELTGFEMVVASSNNRAVENVSDELPGSDAVKEPWAEADYLRDIATLVRRATKGDESAQAWGMVAARLGNRTNRRAFANAFWTNKREWQGEPRTFRHLLEEAAAGPSTSWADAVGAFRRALGRVDKLAAEATQAEQRLVRNSDVHRELQEMESHLARLTREEPEAAQRQQEIARELFFATTKHDEADARVAEHLRSRPGWWAALTSLGAAHREWDDAGAPLRVAAEAAAAAHTRTESALTAARERVTGLRRDIAQAQEQRTSHLKEQRELAAVCESDRQRWGAAYPDAHWLESDRARELNAPWADESLNRARTEAFLAGLRIHHVWFEHCATGEPGQPSLVQSMRAAMDVVRGGVPKDVDPAAVLAAWQTFFLVVPLVSTTFASFGRMFSHLGAESLGWVFVDEAGQATPQSAVGALWRAQHALVVGDPFQLTPIVTLPAKAEANIATEHGASQEALPSRTSVQVVADRINPWGTSLGSGDARIWVGTPLRVHRRCDDPMFTISNTVAYGGLMIHGKPAAELGADPASRTTPDEVERDLPESCWLHVKASNGDGHALRTDIEVAKRLVRDLLDGTTPTGAPPVPAKEIFVISPFRAMANAVARFPDLLGHPVGAGTVHTAQGQEADVVVFVLGGDPTRPGARTWAASTPNLVNVAASRAKTRLYVIGDHHAWAGLPHFTTLDSHLPWRAVSPAAVW</sequence>
<protein>
    <submittedName>
        <fullName evidence="9">Uncharacterized protein</fullName>
    </submittedName>
</protein>
<evidence type="ECO:0000259" key="8">
    <source>
        <dbReference type="Pfam" id="PF13087"/>
    </source>
</evidence>
<keyword evidence="5" id="KW-0067">ATP-binding</keyword>
<dbReference type="InterPro" id="IPR050534">
    <property type="entry name" value="Coronavir_polyprotein_1ab"/>
</dbReference>
<dbReference type="InterPro" id="IPR041677">
    <property type="entry name" value="DNA2/NAM7_AAA_11"/>
</dbReference>
<dbReference type="RefSeq" id="WP_006593501.1">
    <property type="nucleotide sequence ID" value="NZ_BAHD01000053.1"/>
</dbReference>
<evidence type="ECO:0000256" key="1">
    <source>
        <dbReference type="ARBA" id="ARBA00007913"/>
    </source>
</evidence>
<evidence type="ECO:0000256" key="3">
    <source>
        <dbReference type="ARBA" id="ARBA00022801"/>
    </source>
</evidence>
<feature type="domain" description="DNA2/NAM7 helicase helicase" evidence="7">
    <location>
        <begin position="770"/>
        <end position="828"/>
    </location>
</feature>
<dbReference type="PANTHER" id="PTHR43788">
    <property type="entry name" value="DNA2/NAM7 HELICASE FAMILY MEMBER"/>
    <property type="match status" value="1"/>
</dbReference>
<comment type="caution">
    <text evidence="9">The sequence shown here is derived from an EMBL/GenBank/DDBJ whole genome shotgun (WGS) entry which is preliminary data.</text>
</comment>
<dbReference type="OrthoDB" id="3197455at2"/>
<keyword evidence="4" id="KW-0347">Helicase</keyword>
<dbReference type="GO" id="GO:0016787">
    <property type="term" value="F:hydrolase activity"/>
    <property type="evidence" value="ECO:0007669"/>
    <property type="project" value="UniProtKB-KW"/>
</dbReference>
<dbReference type="Proteomes" id="UP000008366">
    <property type="component" value="Unassembled WGS sequence"/>
</dbReference>
<dbReference type="InterPro" id="IPR027417">
    <property type="entry name" value="P-loop_NTPase"/>
</dbReference>
<keyword evidence="6" id="KW-0175">Coiled coil</keyword>
<organism evidence="9 10">
    <name type="scientific">Kineosphaera limosa NBRC 100340</name>
    <dbReference type="NCBI Taxonomy" id="1184609"/>
    <lineage>
        <taxon>Bacteria</taxon>
        <taxon>Bacillati</taxon>
        <taxon>Actinomycetota</taxon>
        <taxon>Actinomycetes</taxon>
        <taxon>Micrococcales</taxon>
        <taxon>Dermatophilaceae</taxon>
        <taxon>Kineosphaera</taxon>
    </lineage>
</organism>
<feature type="domain" description="DNA2/NAM7 helicase-like C-terminal" evidence="8">
    <location>
        <begin position="882"/>
        <end position="1061"/>
    </location>
</feature>
<dbReference type="SUPFAM" id="SSF52540">
    <property type="entry name" value="P-loop containing nucleoside triphosphate hydrolases"/>
    <property type="match status" value="1"/>
</dbReference>
<name>K6XDR4_9MICO</name>
<dbReference type="AlphaFoldDB" id="K6XDR4"/>
<dbReference type="InterPro" id="IPR041679">
    <property type="entry name" value="DNA2/NAM7-like_C"/>
</dbReference>
<feature type="coiled-coil region" evidence="6">
    <location>
        <begin position="631"/>
        <end position="658"/>
    </location>
</feature>
<dbReference type="STRING" id="1184609.KILIM_053_00200"/>
<keyword evidence="3" id="KW-0378">Hydrolase</keyword>
<evidence type="ECO:0000313" key="10">
    <source>
        <dbReference type="Proteomes" id="UP000008366"/>
    </source>
</evidence>
<dbReference type="GO" id="GO:0005524">
    <property type="term" value="F:ATP binding"/>
    <property type="evidence" value="ECO:0007669"/>
    <property type="project" value="UniProtKB-KW"/>
</dbReference>
<keyword evidence="10" id="KW-1185">Reference proteome</keyword>
<evidence type="ECO:0000256" key="4">
    <source>
        <dbReference type="ARBA" id="ARBA00022806"/>
    </source>
</evidence>
<evidence type="ECO:0000259" key="7">
    <source>
        <dbReference type="Pfam" id="PF13086"/>
    </source>
</evidence>
<evidence type="ECO:0000313" key="9">
    <source>
        <dbReference type="EMBL" id="GAB96969.1"/>
    </source>
</evidence>
<dbReference type="EMBL" id="BAHD01000053">
    <property type="protein sequence ID" value="GAB96969.1"/>
    <property type="molecule type" value="Genomic_DNA"/>
</dbReference>
<dbReference type="Pfam" id="PF13087">
    <property type="entry name" value="AAA_12"/>
    <property type="match status" value="1"/>
</dbReference>
<evidence type="ECO:0000256" key="2">
    <source>
        <dbReference type="ARBA" id="ARBA00022741"/>
    </source>
</evidence>
<evidence type="ECO:0000256" key="5">
    <source>
        <dbReference type="ARBA" id="ARBA00022840"/>
    </source>
</evidence>